<organism evidence="1 2">
    <name type="scientific">Fusarium irregulare</name>
    <dbReference type="NCBI Taxonomy" id="2494466"/>
    <lineage>
        <taxon>Eukaryota</taxon>
        <taxon>Fungi</taxon>
        <taxon>Dikarya</taxon>
        <taxon>Ascomycota</taxon>
        <taxon>Pezizomycotina</taxon>
        <taxon>Sordariomycetes</taxon>
        <taxon>Hypocreomycetidae</taxon>
        <taxon>Hypocreales</taxon>
        <taxon>Nectriaceae</taxon>
        <taxon>Fusarium</taxon>
        <taxon>Fusarium incarnatum-equiseti species complex</taxon>
    </lineage>
</organism>
<protein>
    <submittedName>
        <fullName evidence="1">Uncharacterized protein</fullName>
    </submittedName>
</protein>
<comment type="caution">
    <text evidence="1">The sequence shown here is derived from an EMBL/GenBank/DDBJ whole genome shotgun (WGS) entry which is preliminary data.</text>
</comment>
<sequence>MDSQEYQPPTELLSVDEIEERRALVHKIEQIIRFCGDDEFRMEQRLLGPALFLPRTVLDEYIDEPHLHDFLRDLLESDYHLSRSFRIPHPVGQEAIRSKRERRAALSRDGYACIITLTAYPTMTYVFPGFMLVDDGGAILHQVYWGARQWIRQLWKHLCPEQRVGRMAAHGRMGAWALESIQEPQKTDKASGWENALKFQWLPDCSKKLELGESVESIDATIDRVIETLRVAQSNGLPPRSPEEGGDLIEQHLTDGELLRSGHIFRVQHETEEEADFFRDTINMHWVYSRVSMISC</sequence>
<keyword evidence="2" id="KW-1185">Reference proteome</keyword>
<dbReference type="Proteomes" id="UP001152130">
    <property type="component" value="Unassembled WGS sequence"/>
</dbReference>
<gene>
    <name evidence="1" type="ORF">NW766_006007</name>
</gene>
<name>A0A9W8UAP0_9HYPO</name>
<reference evidence="1" key="1">
    <citation type="submission" date="2022-10" db="EMBL/GenBank/DDBJ databases">
        <title>Fusarium specimens isolated from Avocado Roots.</title>
        <authorList>
            <person name="Stajich J."/>
            <person name="Roper C."/>
            <person name="Heimlech-Rivalta G."/>
        </authorList>
    </citation>
    <scope>NUCLEOTIDE SEQUENCE</scope>
    <source>
        <strain evidence="1">CF00143</strain>
    </source>
</reference>
<evidence type="ECO:0000313" key="1">
    <source>
        <dbReference type="EMBL" id="KAJ4013768.1"/>
    </source>
</evidence>
<dbReference type="EMBL" id="JAPDHF010000008">
    <property type="protein sequence ID" value="KAJ4013768.1"/>
    <property type="molecule type" value="Genomic_DNA"/>
</dbReference>
<proteinExistence type="predicted"/>
<dbReference type="AlphaFoldDB" id="A0A9W8UAP0"/>
<evidence type="ECO:0000313" key="2">
    <source>
        <dbReference type="Proteomes" id="UP001152130"/>
    </source>
</evidence>
<accession>A0A9W8UAP0</accession>